<dbReference type="InterPro" id="IPR002938">
    <property type="entry name" value="FAD-bd"/>
</dbReference>
<feature type="transmembrane region" description="Helical" evidence="5">
    <location>
        <begin position="12"/>
        <end position="30"/>
    </location>
</feature>
<evidence type="ECO:0000313" key="8">
    <source>
        <dbReference type="Proteomes" id="UP000827284"/>
    </source>
</evidence>
<dbReference type="PANTHER" id="PTHR47356">
    <property type="entry name" value="FAD-DEPENDENT MONOOXYGENASE ASQG-RELATED"/>
    <property type="match status" value="1"/>
</dbReference>
<feature type="domain" description="FAD-binding" evidence="6">
    <location>
        <begin position="14"/>
        <end position="183"/>
    </location>
</feature>
<keyword evidence="2" id="KW-0285">Flavoprotein</keyword>
<keyword evidence="4" id="KW-0560">Oxidoreductase</keyword>
<evidence type="ECO:0000259" key="6">
    <source>
        <dbReference type="Pfam" id="PF01494"/>
    </source>
</evidence>
<dbReference type="AlphaFoldDB" id="A0A9P3HCF5"/>
<evidence type="ECO:0000256" key="1">
    <source>
        <dbReference type="ARBA" id="ARBA00007992"/>
    </source>
</evidence>
<feature type="domain" description="FAD-binding" evidence="6">
    <location>
        <begin position="300"/>
        <end position="381"/>
    </location>
</feature>
<dbReference type="Proteomes" id="UP000827284">
    <property type="component" value="Unassembled WGS sequence"/>
</dbReference>
<gene>
    <name evidence="7" type="ORF">EMPS_06425</name>
</gene>
<keyword evidence="8" id="KW-1185">Reference proteome</keyword>
<evidence type="ECO:0000313" key="7">
    <source>
        <dbReference type="EMBL" id="GJJ74067.1"/>
    </source>
</evidence>
<organism evidence="7 8">
    <name type="scientific">Entomortierella parvispora</name>
    <dbReference type="NCBI Taxonomy" id="205924"/>
    <lineage>
        <taxon>Eukaryota</taxon>
        <taxon>Fungi</taxon>
        <taxon>Fungi incertae sedis</taxon>
        <taxon>Mucoromycota</taxon>
        <taxon>Mortierellomycotina</taxon>
        <taxon>Mortierellomycetes</taxon>
        <taxon>Mortierellales</taxon>
        <taxon>Mortierellaceae</taxon>
        <taxon>Entomortierella</taxon>
    </lineage>
</organism>
<evidence type="ECO:0000256" key="5">
    <source>
        <dbReference type="SAM" id="Phobius"/>
    </source>
</evidence>
<dbReference type="PANTHER" id="PTHR47356:SF2">
    <property type="entry name" value="FAD-BINDING DOMAIN-CONTAINING PROTEIN-RELATED"/>
    <property type="match status" value="1"/>
</dbReference>
<dbReference type="InterPro" id="IPR036188">
    <property type="entry name" value="FAD/NAD-bd_sf"/>
</dbReference>
<dbReference type="EMBL" id="BQFW01000008">
    <property type="protein sequence ID" value="GJJ74067.1"/>
    <property type="molecule type" value="Genomic_DNA"/>
</dbReference>
<proteinExistence type="inferred from homology"/>
<keyword evidence="3" id="KW-0274">FAD</keyword>
<evidence type="ECO:0000256" key="4">
    <source>
        <dbReference type="ARBA" id="ARBA00023002"/>
    </source>
</evidence>
<dbReference type="InterPro" id="IPR050562">
    <property type="entry name" value="FAD_mOase_fung"/>
</dbReference>
<name>A0A9P3HCF5_9FUNG</name>
<protein>
    <recommendedName>
        <fullName evidence="6">FAD-binding domain-containing protein</fullName>
    </recommendedName>
</protein>
<evidence type="ECO:0000256" key="2">
    <source>
        <dbReference type="ARBA" id="ARBA00022630"/>
    </source>
</evidence>
<comment type="caution">
    <text evidence="7">The sequence shown here is derived from an EMBL/GenBank/DDBJ whole genome shotgun (WGS) entry which is preliminary data.</text>
</comment>
<evidence type="ECO:0000256" key="3">
    <source>
        <dbReference type="ARBA" id="ARBA00022827"/>
    </source>
</evidence>
<keyword evidence="5" id="KW-0472">Membrane</keyword>
<sequence length="475" mass="53181">MTTPASSKRVAPRVLIVGAGLSGLMLAILFEKMGDVEYFILERAPAAKPLGSAMSLTPSIQLLFDQLGMGEELKKISLRFPGAKLYDENLKLLGEVVHPKTFQKMGGHILLPRPELFDLLLSKIPTERMQWKKRVLKVDEEDEDNKDQVTITCADGSKYVADMVVGADGVYSSVRQNMYRVMEEQGILPKADKEPLNVGFACMVGVTSAMDPEKYPELKDDFAHFRSVVGGVRHNWGAINMPNNKFAWQFNLQYLDDKEAKRQLFMNSEWGPESNKEMLDEFKELPNPFGGKMADFINETPPELVSRVFLEYKLFKTWYHGRCVLVGDACHKMLPGGGAGAVNAFQDAVILANCLYDVDGKSVSSLQAAFQSYYEQRFEKAKAIYKMSEVMSKVMSGLTWQDRLARWLVMRMPQWVLQRDFEKAAAYRPQAMFLPLVGDKGMIPADPQKPCARYVALQKKAAQAKATAATGSVAV</sequence>
<dbReference type="PRINTS" id="PR00420">
    <property type="entry name" value="RNGMNOXGNASE"/>
</dbReference>
<comment type="similarity">
    <text evidence="1">Belongs to the paxM FAD-dependent monooxygenase family.</text>
</comment>
<dbReference type="SUPFAM" id="SSF51905">
    <property type="entry name" value="FAD/NAD(P)-binding domain"/>
    <property type="match status" value="1"/>
</dbReference>
<keyword evidence="5" id="KW-1133">Transmembrane helix</keyword>
<dbReference type="GO" id="GO:0071949">
    <property type="term" value="F:FAD binding"/>
    <property type="evidence" value="ECO:0007669"/>
    <property type="project" value="InterPro"/>
</dbReference>
<keyword evidence="5" id="KW-0812">Transmembrane</keyword>
<dbReference type="Pfam" id="PF01494">
    <property type="entry name" value="FAD_binding_3"/>
    <property type="match status" value="2"/>
</dbReference>
<dbReference type="Gene3D" id="3.50.50.60">
    <property type="entry name" value="FAD/NAD(P)-binding domain"/>
    <property type="match status" value="1"/>
</dbReference>
<dbReference type="GO" id="GO:0004497">
    <property type="term" value="F:monooxygenase activity"/>
    <property type="evidence" value="ECO:0007669"/>
    <property type="project" value="InterPro"/>
</dbReference>
<reference evidence="7" key="2">
    <citation type="journal article" date="2022" name="Microbiol. Resour. Announc.">
        <title>Whole-Genome Sequence of Entomortierella parvispora E1425, a Mucoromycotan Fungus Associated with Burkholderiaceae-Related Endosymbiotic Bacteria.</title>
        <authorList>
            <person name="Herlambang A."/>
            <person name="Guo Y."/>
            <person name="Takashima Y."/>
            <person name="Narisawa K."/>
            <person name="Ohta H."/>
            <person name="Nishizawa T."/>
        </authorList>
    </citation>
    <scope>NUCLEOTIDE SEQUENCE</scope>
    <source>
        <strain evidence="7">E1425</strain>
    </source>
</reference>
<reference evidence="7" key="1">
    <citation type="submission" date="2021-11" db="EMBL/GenBank/DDBJ databases">
        <authorList>
            <person name="Herlambang A."/>
            <person name="Guo Y."/>
            <person name="Takashima Y."/>
            <person name="Nishizawa T."/>
        </authorList>
    </citation>
    <scope>NUCLEOTIDE SEQUENCE</scope>
    <source>
        <strain evidence="7">E1425</strain>
    </source>
</reference>
<accession>A0A9P3HCF5</accession>
<dbReference type="OrthoDB" id="655030at2759"/>